<protein>
    <recommendedName>
        <fullName evidence="10">TerC family protein</fullName>
    </recommendedName>
</protein>
<proteinExistence type="inferred from homology"/>
<sequence length="338" mass="36314">MLRLDDTSRYLLGRIDEDEVVPATAIRFSAYPVGLTGGRDALAGPDGVSPSPARDTVWFADLAGGPALACRDVEGEMEFLSSPELWIAFATLLLLEVVLGIDNVVFISILAGRLPEHQQARARTIGLSLALVTRLLLLASLSWVIGLTAPLFTVFGQEISGRDLILLLGGLFLLGKATYEIHEHLEGAEHGGAARATSSFAAVIVQILVLDIVFSLDSVITAVGMVDELFIMVAAVVVAMVIMLVSAGAVSRFVNTHPTVKMLALSFLLLIGASLIAEGFDQHIPKGYVYGPIAFSIFVEFLNLRVRARQQRRAPQPVQLHPTYVKSPEKENSTASAD</sequence>
<keyword evidence="3 7" id="KW-0812">Transmembrane</keyword>
<evidence type="ECO:0000256" key="4">
    <source>
        <dbReference type="ARBA" id="ARBA00022989"/>
    </source>
</evidence>
<dbReference type="EMBL" id="BONX01000002">
    <property type="protein sequence ID" value="GIG93638.1"/>
    <property type="molecule type" value="Genomic_DNA"/>
</dbReference>
<accession>A0ABQ4EFY9</accession>
<organism evidence="8 9">
    <name type="scientific">Plantactinospora mayteni</name>
    <dbReference type="NCBI Taxonomy" id="566021"/>
    <lineage>
        <taxon>Bacteria</taxon>
        <taxon>Bacillati</taxon>
        <taxon>Actinomycetota</taxon>
        <taxon>Actinomycetes</taxon>
        <taxon>Micromonosporales</taxon>
        <taxon>Micromonosporaceae</taxon>
        <taxon>Plantactinospora</taxon>
    </lineage>
</organism>
<reference evidence="8 9" key="1">
    <citation type="submission" date="2021-01" db="EMBL/GenBank/DDBJ databases">
        <title>Whole genome shotgun sequence of Plantactinospora mayteni NBRC 109088.</title>
        <authorList>
            <person name="Komaki H."/>
            <person name="Tamura T."/>
        </authorList>
    </citation>
    <scope>NUCLEOTIDE SEQUENCE [LARGE SCALE GENOMIC DNA]</scope>
    <source>
        <strain evidence="8 9">NBRC 109088</strain>
    </source>
</reference>
<feature type="transmembrane region" description="Helical" evidence="7">
    <location>
        <begin position="85"/>
        <end position="112"/>
    </location>
</feature>
<feature type="transmembrane region" description="Helical" evidence="7">
    <location>
        <begin position="229"/>
        <end position="250"/>
    </location>
</feature>
<comment type="subcellular location">
    <subcellularLocation>
        <location evidence="1">Membrane</location>
        <topology evidence="1">Multi-pass membrane protein</topology>
    </subcellularLocation>
</comment>
<evidence type="ECO:0000256" key="2">
    <source>
        <dbReference type="ARBA" id="ARBA00007511"/>
    </source>
</evidence>
<feature type="transmembrane region" description="Helical" evidence="7">
    <location>
        <begin position="262"/>
        <end position="281"/>
    </location>
</feature>
<dbReference type="Proteomes" id="UP000621500">
    <property type="component" value="Unassembled WGS sequence"/>
</dbReference>
<evidence type="ECO:0000256" key="1">
    <source>
        <dbReference type="ARBA" id="ARBA00004141"/>
    </source>
</evidence>
<evidence type="ECO:0000313" key="9">
    <source>
        <dbReference type="Proteomes" id="UP000621500"/>
    </source>
</evidence>
<dbReference type="PANTHER" id="PTHR30238:SF4">
    <property type="entry name" value="SLL1022 PROTEIN"/>
    <property type="match status" value="1"/>
</dbReference>
<comment type="caution">
    <text evidence="8">The sequence shown here is derived from an EMBL/GenBank/DDBJ whole genome shotgun (WGS) entry which is preliminary data.</text>
</comment>
<comment type="similarity">
    <text evidence="2">Belongs to the TerC family.</text>
</comment>
<feature type="transmembrane region" description="Helical" evidence="7">
    <location>
        <begin position="287"/>
        <end position="304"/>
    </location>
</feature>
<dbReference type="InterPro" id="IPR005496">
    <property type="entry name" value="Integral_membrane_TerC"/>
</dbReference>
<gene>
    <name evidence="8" type="ORF">Pma05_02110</name>
</gene>
<keyword evidence="9" id="KW-1185">Reference proteome</keyword>
<name>A0ABQ4EFY9_9ACTN</name>
<feature type="transmembrane region" description="Helical" evidence="7">
    <location>
        <begin position="124"/>
        <end position="147"/>
    </location>
</feature>
<dbReference type="PANTHER" id="PTHR30238">
    <property type="entry name" value="MEMBRANE BOUND PREDICTED REDOX MODULATOR"/>
    <property type="match status" value="1"/>
</dbReference>
<dbReference type="Pfam" id="PF03741">
    <property type="entry name" value="TerC"/>
    <property type="match status" value="1"/>
</dbReference>
<feature type="transmembrane region" description="Helical" evidence="7">
    <location>
        <begin position="159"/>
        <end position="179"/>
    </location>
</feature>
<dbReference type="RefSeq" id="WP_239311476.1">
    <property type="nucleotide sequence ID" value="NZ_BAAAZQ010000003.1"/>
</dbReference>
<evidence type="ECO:0008006" key="10">
    <source>
        <dbReference type="Google" id="ProtNLM"/>
    </source>
</evidence>
<evidence type="ECO:0000256" key="6">
    <source>
        <dbReference type="SAM" id="MobiDB-lite"/>
    </source>
</evidence>
<keyword evidence="5 7" id="KW-0472">Membrane</keyword>
<evidence type="ECO:0000313" key="8">
    <source>
        <dbReference type="EMBL" id="GIG93638.1"/>
    </source>
</evidence>
<evidence type="ECO:0000256" key="3">
    <source>
        <dbReference type="ARBA" id="ARBA00022692"/>
    </source>
</evidence>
<evidence type="ECO:0000256" key="7">
    <source>
        <dbReference type="SAM" id="Phobius"/>
    </source>
</evidence>
<evidence type="ECO:0000256" key="5">
    <source>
        <dbReference type="ARBA" id="ARBA00023136"/>
    </source>
</evidence>
<keyword evidence="4 7" id="KW-1133">Transmembrane helix</keyword>
<feature type="transmembrane region" description="Helical" evidence="7">
    <location>
        <begin position="200"/>
        <end position="223"/>
    </location>
</feature>
<feature type="region of interest" description="Disordered" evidence="6">
    <location>
        <begin position="313"/>
        <end position="338"/>
    </location>
</feature>